<gene>
    <name evidence="2" type="ORF">SEMRO_1768_G296341.1</name>
</gene>
<feature type="region of interest" description="Disordered" evidence="1">
    <location>
        <begin position="1"/>
        <end position="113"/>
    </location>
</feature>
<keyword evidence="3" id="KW-1185">Reference proteome</keyword>
<proteinExistence type="predicted"/>
<feature type="compositionally biased region" description="Low complexity" evidence="1">
    <location>
        <begin position="24"/>
        <end position="38"/>
    </location>
</feature>
<reference evidence="2" key="1">
    <citation type="submission" date="2020-06" db="EMBL/GenBank/DDBJ databases">
        <authorList>
            <consortium name="Plant Systems Biology data submission"/>
        </authorList>
    </citation>
    <scope>NUCLEOTIDE SEQUENCE</scope>
    <source>
        <strain evidence="2">D6</strain>
    </source>
</reference>
<organism evidence="2 3">
    <name type="scientific">Seminavis robusta</name>
    <dbReference type="NCBI Taxonomy" id="568900"/>
    <lineage>
        <taxon>Eukaryota</taxon>
        <taxon>Sar</taxon>
        <taxon>Stramenopiles</taxon>
        <taxon>Ochrophyta</taxon>
        <taxon>Bacillariophyta</taxon>
        <taxon>Bacillariophyceae</taxon>
        <taxon>Bacillariophycidae</taxon>
        <taxon>Naviculales</taxon>
        <taxon>Naviculaceae</taxon>
        <taxon>Seminavis</taxon>
    </lineage>
</organism>
<feature type="compositionally biased region" description="Polar residues" evidence="1">
    <location>
        <begin position="84"/>
        <end position="101"/>
    </location>
</feature>
<protein>
    <submittedName>
        <fullName evidence="2">Uncharacterized protein</fullName>
    </submittedName>
</protein>
<evidence type="ECO:0000256" key="1">
    <source>
        <dbReference type="SAM" id="MobiDB-lite"/>
    </source>
</evidence>
<sequence>MGQCQSKETAVPPAYIEIETPNGASRPSNAKASSNSSKAQKRRASSLSTTSETARSSDTSLLVGQAETSKRSDARPSIEAKPSLPNTICTQPVNRFHSTSPKRTAALTKRTAALRHSAPPIPAASMQQRPGLQRQSSWFTLSYSFGADSHHSLSFDEFEYASSRINDDDFGNDESATEEPTMNEDLSYYRY</sequence>
<feature type="compositionally biased region" description="Basic and acidic residues" evidence="1">
    <location>
        <begin position="68"/>
        <end position="78"/>
    </location>
</feature>
<accession>A0A9N8EWL2</accession>
<dbReference type="AlphaFoldDB" id="A0A9N8EWL2"/>
<dbReference type="Proteomes" id="UP001153069">
    <property type="component" value="Unassembled WGS sequence"/>
</dbReference>
<evidence type="ECO:0000313" key="3">
    <source>
        <dbReference type="Proteomes" id="UP001153069"/>
    </source>
</evidence>
<comment type="caution">
    <text evidence="2">The sequence shown here is derived from an EMBL/GenBank/DDBJ whole genome shotgun (WGS) entry which is preliminary data.</text>
</comment>
<feature type="compositionally biased region" description="Acidic residues" evidence="1">
    <location>
        <begin position="168"/>
        <end position="177"/>
    </location>
</feature>
<evidence type="ECO:0000313" key="2">
    <source>
        <dbReference type="EMBL" id="CAB9526040.1"/>
    </source>
</evidence>
<dbReference type="EMBL" id="CAICTM010001766">
    <property type="protein sequence ID" value="CAB9526040.1"/>
    <property type="molecule type" value="Genomic_DNA"/>
</dbReference>
<feature type="compositionally biased region" description="Polar residues" evidence="1">
    <location>
        <begin position="49"/>
        <end position="62"/>
    </location>
</feature>
<feature type="compositionally biased region" description="Low complexity" evidence="1">
    <location>
        <begin position="102"/>
        <end position="113"/>
    </location>
</feature>
<feature type="region of interest" description="Disordered" evidence="1">
    <location>
        <begin position="164"/>
        <end position="191"/>
    </location>
</feature>
<name>A0A9N8EWL2_9STRA</name>